<evidence type="ECO:0000313" key="6">
    <source>
        <dbReference type="EMBL" id="PKU61344.1"/>
    </source>
</evidence>
<organism evidence="6 7">
    <name type="scientific">Dendrobium catenatum</name>
    <dbReference type="NCBI Taxonomy" id="906689"/>
    <lineage>
        <taxon>Eukaryota</taxon>
        <taxon>Viridiplantae</taxon>
        <taxon>Streptophyta</taxon>
        <taxon>Embryophyta</taxon>
        <taxon>Tracheophyta</taxon>
        <taxon>Spermatophyta</taxon>
        <taxon>Magnoliopsida</taxon>
        <taxon>Liliopsida</taxon>
        <taxon>Asparagales</taxon>
        <taxon>Orchidaceae</taxon>
        <taxon>Epidendroideae</taxon>
        <taxon>Malaxideae</taxon>
        <taxon>Dendrobiinae</taxon>
        <taxon>Dendrobium</taxon>
    </lineage>
</organism>
<comment type="similarity">
    <text evidence="3">Belongs to the PMEI family.</text>
</comment>
<keyword evidence="2" id="KW-1015">Disulfide bond</keyword>
<dbReference type="InterPro" id="IPR052421">
    <property type="entry name" value="PCW_Enzyme_Inhibitor"/>
</dbReference>
<evidence type="ECO:0000259" key="5">
    <source>
        <dbReference type="SMART" id="SM00856"/>
    </source>
</evidence>
<reference evidence="6 7" key="1">
    <citation type="journal article" date="2016" name="Sci. Rep.">
        <title>The Dendrobium catenatum Lindl. genome sequence provides insights into polysaccharide synthase, floral development and adaptive evolution.</title>
        <authorList>
            <person name="Zhang G.Q."/>
            <person name="Xu Q."/>
            <person name="Bian C."/>
            <person name="Tsai W.C."/>
            <person name="Yeh C.M."/>
            <person name="Liu K.W."/>
            <person name="Yoshida K."/>
            <person name="Zhang L.S."/>
            <person name="Chang S.B."/>
            <person name="Chen F."/>
            <person name="Shi Y."/>
            <person name="Su Y.Y."/>
            <person name="Zhang Y.Q."/>
            <person name="Chen L.J."/>
            <person name="Yin Y."/>
            <person name="Lin M."/>
            <person name="Huang H."/>
            <person name="Deng H."/>
            <person name="Wang Z.W."/>
            <person name="Zhu S.L."/>
            <person name="Zhao X."/>
            <person name="Deng C."/>
            <person name="Niu S.C."/>
            <person name="Huang J."/>
            <person name="Wang M."/>
            <person name="Liu G.H."/>
            <person name="Yang H.J."/>
            <person name="Xiao X.J."/>
            <person name="Hsiao Y.Y."/>
            <person name="Wu W.L."/>
            <person name="Chen Y.Y."/>
            <person name="Mitsuda N."/>
            <person name="Ohme-Takagi M."/>
            <person name="Luo Y.B."/>
            <person name="Van de Peer Y."/>
            <person name="Liu Z.J."/>
        </authorList>
    </citation>
    <scope>NUCLEOTIDE SEQUENCE [LARGE SCALE GENOMIC DNA]</scope>
    <source>
        <tissue evidence="6">The whole plant</tissue>
    </source>
</reference>
<accession>A0A2I0VD65</accession>
<name>A0A2I0VD65_9ASPA</name>
<dbReference type="Proteomes" id="UP000233837">
    <property type="component" value="Unassembled WGS sequence"/>
</dbReference>
<dbReference type="InterPro" id="IPR035513">
    <property type="entry name" value="Invertase/methylesterase_inhib"/>
</dbReference>
<evidence type="ECO:0000256" key="3">
    <source>
        <dbReference type="ARBA" id="ARBA00038471"/>
    </source>
</evidence>
<gene>
    <name evidence="6" type="primary">PMEI</name>
    <name evidence="6" type="ORF">MA16_Dca029058</name>
</gene>
<dbReference type="AlphaFoldDB" id="A0A2I0VD65"/>
<dbReference type="PANTHER" id="PTHR36710:SF18">
    <property type="entry name" value="PECTINESTERASE INHIBITOR 5-RELATED"/>
    <property type="match status" value="1"/>
</dbReference>
<feature type="signal peptide" evidence="4">
    <location>
        <begin position="1"/>
        <end position="24"/>
    </location>
</feature>
<reference evidence="6 7" key="2">
    <citation type="journal article" date="2017" name="Nature">
        <title>The Apostasia genome and the evolution of orchids.</title>
        <authorList>
            <person name="Zhang G.Q."/>
            <person name="Liu K.W."/>
            <person name="Li Z."/>
            <person name="Lohaus R."/>
            <person name="Hsiao Y.Y."/>
            <person name="Niu S.C."/>
            <person name="Wang J.Y."/>
            <person name="Lin Y.C."/>
            <person name="Xu Q."/>
            <person name="Chen L.J."/>
            <person name="Yoshida K."/>
            <person name="Fujiwara S."/>
            <person name="Wang Z.W."/>
            <person name="Zhang Y.Q."/>
            <person name="Mitsuda N."/>
            <person name="Wang M."/>
            <person name="Liu G.H."/>
            <person name="Pecoraro L."/>
            <person name="Huang H.X."/>
            <person name="Xiao X.J."/>
            <person name="Lin M."/>
            <person name="Wu X.Y."/>
            <person name="Wu W.L."/>
            <person name="Chen Y.Y."/>
            <person name="Chang S.B."/>
            <person name="Sakamoto S."/>
            <person name="Ohme-Takagi M."/>
            <person name="Yagi M."/>
            <person name="Zeng S.J."/>
            <person name="Shen C.Y."/>
            <person name="Yeh C.M."/>
            <person name="Luo Y.B."/>
            <person name="Tsai W.C."/>
            <person name="Van de Peer Y."/>
            <person name="Liu Z.J."/>
        </authorList>
    </citation>
    <scope>NUCLEOTIDE SEQUENCE [LARGE SCALE GENOMIC DNA]</scope>
    <source>
        <tissue evidence="6">The whole plant</tissue>
    </source>
</reference>
<dbReference type="OrthoDB" id="772546at2759"/>
<evidence type="ECO:0000256" key="4">
    <source>
        <dbReference type="SAM" id="SignalP"/>
    </source>
</evidence>
<evidence type="ECO:0000313" key="7">
    <source>
        <dbReference type="Proteomes" id="UP000233837"/>
    </source>
</evidence>
<keyword evidence="1 4" id="KW-0732">Signal</keyword>
<dbReference type="SMART" id="SM00856">
    <property type="entry name" value="PMEI"/>
    <property type="match status" value="1"/>
</dbReference>
<keyword evidence="7" id="KW-1185">Reference proteome</keyword>
<dbReference type="GO" id="GO:0004857">
    <property type="term" value="F:enzyme inhibitor activity"/>
    <property type="evidence" value="ECO:0007669"/>
    <property type="project" value="InterPro"/>
</dbReference>
<feature type="chain" id="PRO_5014164006" evidence="4">
    <location>
        <begin position="25"/>
        <end position="180"/>
    </location>
</feature>
<dbReference type="Pfam" id="PF04043">
    <property type="entry name" value="PMEI"/>
    <property type="match status" value="1"/>
</dbReference>
<sequence length="180" mass="19302">MPSSSRPFLSLPFILLLLASTATASSSTNPIASILCRNSDTPFLCLRISSPLRNVNPLTLTEAAIKIATKVALRAKSKAILLSLSPRLSPQQKSSLETCAESYGDVVDGLQDSANFLAMSSMKKAGVMNYLSAASFGVTVCEDAFRGVSRTTFPLARVNKTLRKYVSNALAMGDQLSLHW</sequence>
<dbReference type="Gene3D" id="1.20.140.40">
    <property type="entry name" value="Invertase/pectin methylesterase inhibitor family protein"/>
    <property type="match status" value="1"/>
</dbReference>
<evidence type="ECO:0000256" key="1">
    <source>
        <dbReference type="ARBA" id="ARBA00022729"/>
    </source>
</evidence>
<feature type="domain" description="Pectinesterase inhibitor" evidence="5">
    <location>
        <begin position="27"/>
        <end position="172"/>
    </location>
</feature>
<dbReference type="NCBIfam" id="TIGR01614">
    <property type="entry name" value="PME_inhib"/>
    <property type="match status" value="1"/>
</dbReference>
<dbReference type="InterPro" id="IPR006501">
    <property type="entry name" value="Pectinesterase_inhib_dom"/>
</dbReference>
<dbReference type="STRING" id="906689.A0A2I0VD65"/>
<dbReference type="CDD" id="cd15800">
    <property type="entry name" value="PMEI-like_2"/>
    <property type="match status" value="1"/>
</dbReference>
<evidence type="ECO:0000256" key="2">
    <source>
        <dbReference type="ARBA" id="ARBA00023157"/>
    </source>
</evidence>
<dbReference type="PANTHER" id="PTHR36710">
    <property type="entry name" value="PECTINESTERASE INHIBITOR-LIKE"/>
    <property type="match status" value="1"/>
</dbReference>
<dbReference type="EMBL" id="KZ504723">
    <property type="protein sequence ID" value="PKU61344.1"/>
    <property type="molecule type" value="Genomic_DNA"/>
</dbReference>
<dbReference type="SUPFAM" id="SSF101148">
    <property type="entry name" value="Plant invertase/pectin methylesterase inhibitor"/>
    <property type="match status" value="1"/>
</dbReference>
<proteinExistence type="inferred from homology"/>
<protein>
    <submittedName>
        <fullName evidence="6">Pectinesterase inhibitor</fullName>
    </submittedName>
</protein>